<accession>A0ABU6IYC3</accession>
<dbReference type="Pfam" id="PF00583">
    <property type="entry name" value="Acetyltransf_1"/>
    <property type="match status" value="1"/>
</dbReference>
<dbReference type="Gene3D" id="3.40.630.30">
    <property type="match status" value="1"/>
</dbReference>
<gene>
    <name evidence="4" type="ORF">VJ920_06015</name>
</gene>
<proteinExistence type="predicted"/>
<reference evidence="4 5" key="1">
    <citation type="submission" date="2024-01" db="EMBL/GenBank/DDBJ databases">
        <title>novel species in genus Adlercreutzia.</title>
        <authorList>
            <person name="Liu X."/>
        </authorList>
    </citation>
    <scope>NUCLEOTIDE SEQUENCE [LARGE SCALE GENOMIC DNA]</scope>
    <source>
        <strain evidence="4 5">R22</strain>
    </source>
</reference>
<dbReference type="Proteomes" id="UP001343724">
    <property type="component" value="Unassembled WGS sequence"/>
</dbReference>
<protein>
    <submittedName>
        <fullName evidence="4">GNAT family N-acetyltransferase</fullName>
    </submittedName>
</protein>
<evidence type="ECO:0000256" key="2">
    <source>
        <dbReference type="ARBA" id="ARBA00023315"/>
    </source>
</evidence>
<name>A0ABU6IYC3_9ACTN</name>
<feature type="domain" description="N-acetyltransferase" evidence="3">
    <location>
        <begin position="9"/>
        <end position="190"/>
    </location>
</feature>
<organism evidence="4 5">
    <name type="scientific">Adlercreutzia shanghongiae</name>
    <dbReference type="NCBI Taxonomy" id="3111773"/>
    <lineage>
        <taxon>Bacteria</taxon>
        <taxon>Bacillati</taxon>
        <taxon>Actinomycetota</taxon>
        <taxon>Coriobacteriia</taxon>
        <taxon>Eggerthellales</taxon>
        <taxon>Eggerthellaceae</taxon>
        <taxon>Adlercreutzia</taxon>
    </lineage>
</organism>
<evidence type="ECO:0000313" key="4">
    <source>
        <dbReference type="EMBL" id="MEC4294857.1"/>
    </source>
</evidence>
<dbReference type="InterPro" id="IPR000182">
    <property type="entry name" value="GNAT_dom"/>
</dbReference>
<keyword evidence="5" id="KW-1185">Reference proteome</keyword>
<comment type="caution">
    <text evidence="4">The sequence shown here is derived from an EMBL/GenBank/DDBJ whole genome shotgun (WGS) entry which is preliminary data.</text>
</comment>
<evidence type="ECO:0000256" key="1">
    <source>
        <dbReference type="ARBA" id="ARBA00022679"/>
    </source>
</evidence>
<keyword evidence="1" id="KW-0808">Transferase</keyword>
<evidence type="ECO:0000259" key="3">
    <source>
        <dbReference type="PROSITE" id="PS51186"/>
    </source>
</evidence>
<dbReference type="CDD" id="cd04301">
    <property type="entry name" value="NAT_SF"/>
    <property type="match status" value="1"/>
</dbReference>
<sequence length="190" mass="19989">MANPGTSMSILRLADGEATDELVDALLDMYRAVQEAVAGTDNNPRWVIGTHPAAHQLKEAAASGALFVAMAGGDIAGALIADRAPAPGYENVAWQVEAAPEEAAVVHLFAMHPAFRGKGLARPFLTAVEDILRDEGVRAVRLDTLVDNLGAQRTYEALGFANLGRACLSYGPGPYADDPDGGFVIFEKAL</sequence>
<dbReference type="InterPro" id="IPR050832">
    <property type="entry name" value="Bact_Acetyltransf"/>
</dbReference>
<dbReference type="EMBL" id="JAYMFH010000005">
    <property type="protein sequence ID" value="MEC4294857.1"/>
    <property type="molecule type" value="Genomic_DNA"/>
</dbReference>
<dbReference type="SUPFAM" id="SSF55729">
    <property type="entry name" value="Acyl-CoA N-acyltransferases (Nat)"/>
    <property type="match status" value="1"/>
</dbReference>
<keyword evidence="2" id="KW-0012">Acyltransferase</keyword>
<evidence type="ECO:0000313" key="5">
    <source>
        <dbReference type="Proteomes" id="UP001343724"/>
    </source>
</evidence>
<dbReference type="PANTHER" id="PTHR43877">
    <property type="entry name" value="AMINOALKYLPHOSPHONATE N-ACETYLTRANSFERASE-RELATED-RELATED"/>
    <property type="match status" value="1"/>
</dbReference>
<dbReference type="RefSeq" id="WP_326437834.1">
    <property type="nucleotide sequence ID" value="NZ_JAYMFH010000005.1"/>
</dbReference>
<dbReference type="InterPro" id="IPR016181">
    <property type="entry name" value="Acyl_CoA_acyltransferase"/>
</dbReference>
<dbReference type="PROSITE" id="PS51186">
    <property type="entry name" value="GNAT"/>
    <property type="match status" value="1"/>
</dbReference>